<evidence type="ECO:0000256" key="4">
    <source>
        <dbReference type="ARBA" id="ARBA00022475"/>
    </source>
</evidence>
<comment type="function">
    <text evidence="11">Plays a major role in protein secretion by helping the post-translocational extracellular folding of several secreted proteins.</text>
</comment>
<evidence type="ECO:0000256" key="6">
    <source>
        <dbReference type="ARBA" id="ARBA00023110"/>
    </source>
</evidence>
<dbReference type="PROSITE" id="PS01096">
    <property type="entry name" value="PPIC_PPIASE_1"/>
    <property type="match status" value="1"/>
</dbReference>
<evidence type="ECO:0000256" key="7">
    <source>
        <dbReference type="ARBA" id="ARBA00023136"/>
    </source>
</evidence>
<dbReference type="AlphaFoldDB" id="A0A1Y3PT72"/>
<evidence type="ECO:0000313" key="14">
    <source>
        <dbReference type="Proteomes" id="UP000196475"/>
    </source>
</evidence>
<keyword evidence="8 11" id="KW-0564">Palmitate</keyword>
<accession>A0A1Y3PT72</accession>
<dbReference type="GO" id="GO:0006457">
    <property type="term" value="P:protein folding"/>
    <property type="evidence" value="ECO:0007669"/>
    <property type="project" value="UniProtKB-UniRule"/>
</dbReference>
<name>A0A1Y3PT72_9BACI</name>
<dbReference type="InterPro" id="IPR023058">
    <property type="entry name" value="PPIase_PpiC_CS"/>
</dbReference>
<dbReference type="PANTHER" id="PTHR47245:SF1">
    <property type="entry name" value="FOLDASE PROTEIN PRSA"/>
    <property type="match status" value="1"/>
</dbReference>
<evidence type="ECO:0000256" key="11">
    <source>
        <dbReference type="HAMAP-Rule" id="MF_01145"/>
    </source>
</evidence>
<sequence length="292" mass="33642">MLTLRHSRNWFVIIGTVFVLLALTACTTGKGEVVAEINGEVITKEEFYQELLKQGGKQLLDRMIDQKLIQQAAKEKGVTATEQQVRERMDEMKEQFGGDASFQMYLAQYGITEDMLKQDVRNQLLIEGLLKPEIKISEEEIKAYFEENKDMFGEPEQVKARHILVETEAQAKEIRAKLDQGESFEELAKQYSTDEASKANGGDLGYFKRGDMVPEFEEVAFSLKPGETSQPVKSQFGYHIIRVEDHKQPVPAKYEEKKEEIRQQILQQKIAEKMEPWLNELRNKAKVTNYLK</sequence>
<keyword evidence="5 11" id="KW-0732">Signal</keyword>
<keyword evidence="7 11" id="KW-0472">Membrane</keyword>
<dbReference type="GO" id="GO:0005886">
    <property type="term" value="C:plasma membrane"/>
    <property type="evidence" value="ECO:0007669"/>
    <property type="project" value="UniProtKB-SubCell"/>
</dbReference>
<dbReference type="Pfam" id="PF00639">
    <property type="entry name" value="Rotamase"/>
    <property type="match status" value="1"/>
</dbReference>
<dbReference type="PANTHER" id="PTHR47245">
    <property type="entry name" value="PEPTIDYLPROLYL ISOMERASE"/>
    <property type="match status" value="1"/>
</dbReference>
<dbReference type="HAMAP" id="MF_01145">
    <property type="entry name" value="Foldase_PrsA"/>
    <property type="match status" value="1"/>
</dbReference>
<comment type="caution">
    <text evidence="13">The sequence shown here is derived from an EMBL/GenBank/DDBJ whole genome shotgun (WGS) entry which is preliminary data.</text>
</comment>
<evidence type="ECO:0000256" key="5">
    <source>
        <dbReference type="ARBA" id="ARBA00022729"/>
    </source>
</evidence>
<dbReference type="Proteomes" id="UP000196475">
    <property type="component" value="Unassembled WGS sequence"/>
</dbReference>
<dbReference type="EMBL" id="LZRT01000045">
    <property type="protein sequence ID" value="OUM89316.1"/>
    <property type="molecule type" value="Genomic_DNA"/>
</dbReference>
<dbReference type="Pfam" id="PF13624">
    <property type="entry name" value="SurA_N_3"/>
    <property type="match status" value="1"/>
</dbReference>
<evidence type="ECO:0000256" key="1">
    <source>
        <dbReference type="ARBA" id="ARBA00000971"/>
    </source>
</evidence>
<dbReference type="SUPFAM" id="SSF109998">
    <property type="entry name" value="Triger factor/SurA peptide-binding domain-like"/>
    <property type="match status" value="1"/>
</dbReference>
<comment type="catalytic activity">
    <reaction evidence="1 11">
        <text>[protein]-peptidylproline (omega=180) = [protein]-peptidylproline (omega=0)</text>
        <dbReference type="Rhea" id="RHEA:16237"/>
        <dbReference type="Rhea" id="RHEA-COMP:10747"/>
        <dbReference type="Rhea" id="RHEA-COMP:10748"/>
        <dbReference type="ChEBI" id="CHEBI:83833"/>
        <dbReference type="ChEBI" id="CHEBI:83834"/>
        <dbReference type="EC" id="5.2.1.8"/>
    </reaction>
</comment>
<dbReference type="EC" id="5.2.1.8" evidence="11"/>
<keyword evidence="4 11" id="KW-1003">Cell membrane</keyword>
<evidence type="ECO:0000256" key="3">
    <source>
        <dbReference type="ARBA" id="ARBA00006071"/>
    </source>
</evidence>
<reference evidence="14" key="1">
    <citation type="submission" date="2016-06" db="EMBL/GenBank/DDBJ databases">
        <authorList>
            <person name="Nascimento L."/>
            <person name="Pereira R.V."/>
            <person name="Martins L.F."/>
            <person name="Quaggio R.B."/>
            <person name="Silva A.M."/>
            <person name="Setubal J.C."/>
        </authorList>
    </citation>
    <scope>NUCLEOTIDE SEQUENCE [LARGE SCALE GENOMIC DNA]</scope>
</reference>
<dbReference type="InterPro" id="IPR023059">
    <property type="entry name" value="Foldase_PrsA"/>
</dbReference>
<dbReference type="GO" id="GO:0003755">
    <property type="term" value="F:peptidyl-prolyl cis-trans isomerase activity"/>
    <property type="evidence" value="ECO:0007669"/>
    <property type="project" value="UniProtKB-UniRule"/>
</dbReference>
<proteinExistence type="inferred from homology"/>
<dbReference type="Gene3D" id="3.10.50.40">
    <property type="match status" value="1"/>
</dbReference>
<keyword evidence="6 11" id="KW-0697">Rotamase</keyword>
<dbReference type="Gene3D" id="1.10.4030.10">
    <property type="entry name" value="Porin chaperone SurA, peptide-binding domain"/>
    <property type="match status" value="1"/>
</dbReference>
<evidence type="ECO:0000313" key="13">
    <source>
        <dbReference type="EMBL" id="OUM89316.1"/>
    </source>
</evidence>
<keyword evidence="9 11" id="KW-0413">Isomerase</keyword>
<protein>
    <recommendedName>
        <fullName evidence="11">Foldase protein PrsA</fullName>
        <ecNumber evidence="11">5.2.1.8</ecNumber>
    </recommendedName>
</protein>
<evidence type="ECO:0000259" key="12">
    <source>
        <dbReference type="PROSITE" id="PS50198"/>
    </source>
</evidence>
<keyword evidence="10 11" id="KW-0449">Lipoprotein</keyword>
<dbReference type="InterPro" id="IPR046357">
    <property type="entry name" value="PPIase_dom_sf"/>
</dbReference>
<organism evidence="13 14">
    <name type="scientific">Bacillus thermozeamaize</name>
    <dbReference type="NCBI Taxonomy" id="230954"/>
    <lineage>
        <taxon>Bacteria</taxon>
        <taxon>Bacillati</taxon>
        <taxon>Bacillota</taxon>
        <taxon>Bacilli</taxon>
        <taxon>Bacillales</taxon>
        <taxon>Bacillaceae</taxon>
        <taxon>Bacillus</taxon>
    </lineage>
</organism>
<gene>
    <name evidence="11" type="primary">prsA</name>
    <name evidence="13" type="ORF">BAA01_03600</name>
</gene>
<comment type="similarity">
    <text evidence="3 11">Belongs to the PrsA family.</text>
</comment>
<dbReference type="InterPro" id="IPR027304">
    <property type="entry name" value="Trigger_fact/SurA_dom_sf"/>
</dbReference>
<dbReference type="InterPro" id="IPR050245">
    <property type="entry name" value="PrsA_foldase"/>
</dbReference>
<dbReference type="InterPro" id="IPR000297">
    <property type="entry name" value="PPIase_PpiC"/>
</dbReference>
<dbReference type="SUPFAM" id="SSF54534">
    <property type="entry name" value="FKBP-like"/>
    <property type="match status" value="1"/>
</dbReference>
<comment type="subcellular location">
    <subcellularLocation>
        <location evidence="2 11">Cell membrane</location>
        <topology evidence="2 11">Lipid-anchor</topology>
    </subcellularLocation>
</comment>
<dbReference type="PROSITE" id="PS51257">
    <property type="entry name" value="PROKAR_LIPOPROTEIN"/>
    <property type="match status" value="1"/>
</dbReference>
<evidence type="ECO:0000256" key="10">
    <source>
        <dbReference type="ARBA" id="ARBA00023288"/>
    </source>
</evidence>
<feature type="domain" description="PpiC" evidence="12">
    <location>
        <begin position="155"/>
        <end position="245"/>
    </location>
</feature>
<evidence type="ECO:0000256" key="2">
    <source>
        <dbReference type="ARBA" id="ARBA00004193"/>
    </source>
</evidence>
<evidence type="ECO:0000256" key="8">
    <source>
        <dbReference type="ARBA" id="ARBA00023139"/>
    </source>
</evidence>
<evidence type="ECO:0000256" key="9">
    <source>
        <dbReference type="ARBA" id="ARBA00023235"/>
    </source>
</evidence>
<dbReference type="PROSITE" id="PS50198">
    <property type="entry name" value="PPIC_PPIASE_2"/>
    <property type="match status" value="1"/>
</dbReference>